<proteinExistence type="predicted"/>
<dbReference type="EMBL" id="CAJOBG010038303">
    <property type="protein sequence ID" value="CAF4379017.1"/>
    <property type="molecule type" value="Genomic_DNA"/>
</dbReference>
<evidence type="ECO:0000313" key="1">
    <source>
        <dbReference type="EMBL" id="CAF2207407.1"/>
    </source>
</evidence>
<dbReference type="AlphaFoldDB" id="A0A820MYH0"/>
<feature type="non-terminal residue" evidence="2">
    <location>
        <position position="276"/>
    </location>
</feature>
<name>A0A820MYH0_9BILA</name>
<sequence length="276" mass="32321">MDIKKALTESTDAVVRASEQRGIRHQHPVCTRFIQNFRLVWLDGNADEIKINNCANTIKALAEVMNSIHRFTDVNEFIDFINNIQEEKIFILFSGVIAQATIPMVRNVREIKAIFTLSEIQFEDEDWKKEWSKIKGLFTDVFLLCEALQKTALTCDRNFVHISIISTIGANQEKNFDELDQSFMYKKILKEIMLAIDFQQKHFNEFISYCRQVFQNAADQLETVSKLERESYGHAPIWLDMYQSRAQLRVSIPSFTRLNSIELEHSILELDRTRRF</sequence>
<reference evidence="2" key="1">
    <citation type="submission" date="2021-02" db="EMBL/GenBank/DDBJ databases">
        <authorList>
            <person name="Nowell W R."/>
        </authorList>
    </citation>
    <scope>NUCLEOTIDE SEQUENCE</scope>
</reference>
<evidence type="ECO:0000313" key="3">
    <source>
        <dbReference type="Proteomes" id="UP000663866"/>
    </source>
</evidence>
<accession>A0A820MYH0</accession>
<organism evidence="2 3">
    <name type="scientific">Rotaria magnacalcarata</name>
    <dbReference type="NCBI Taxonomy" id="392030"/>
    <lineage>
        <taxon>Eukaryota</taxon>
        <taxon>Metazoa</taxon>
        <taxon>Spiralia</taxon>
        <taxon>Gnathifera</taxon>
        <taxon>Rotifera</taxon>
        <taxon>Eurotatoria</taxon>
        <taxon>Bdelloidea</taxon>
        <taxon>Philodinida</taxon>
        <taxon>Philodinidae</taxon>
        <taxon>Rotaria</taxon>
    </lineage>
</organism>
<keyword evidence="3" id="KW-1185">Reference proteome</keyword>
<gene>
    <name evidence="2" type="ORF">OVN521_LOCUS33676</name>
    <name evidence="1" type="ORF">WKI299_LOCUS34823</name>
</gene>
<comment type="caution">
    <text evidence="2">The sequence shown here is derived from an EMBL/GenBank/DDBJ whole genome shotgun (WGS) entry which is preliminary data.</text>
</comment>
<dbReference type="Proteomes" id="UP000663866">
    <property type="component" value="Unassembled WGS sequence"/>
</dbReference>
<dbReference type="Proteomes" id="UP000663856">
    <property type="component" value="Unassembled WGS sequence"/>
</dbReference>
<evidence type="ECO:0000313" key="2">
    <source>
        <dbReference type="EMBL" id="CAF4379017.1"/>
    </source>
</evidence>
<dbReference type="EMBL" id="CAJNRF010016594">
    <property type="protein sequence ID" value="CAF2207407.1"/>
    <property type="molecule type" value="Genomic_DNA"/>
</dbReference>
<protein>
    <submittedName>
        <fullName evidence="2">Uncharacterized protein</fullName>
    </submittedName>
</protein>